<organism evidence="3 4">
    <name type="scientific">Halodesulfovibrio aestuarii</name>
    <dbReference type="NCBI Taxonomy" id="126333"/>
    <lineage>
        <taxon>Bacteria</taxon>
        <taxon>Pseudomonadati</taxon>
        <taxon>Thermodesulfobacteriota</taxon>
        <taxon>Desulfovibrionia</taxon>
        <taxon>Desulfovibrionales</taxon>
        <taxon>Desulfovibrionaceae</taxon>
        <taxon>Halodesulfovibrio</taxon>
    </lineage>
</organism>
<dbReference type="AlphaFoldDB" id="A0A8G2FBH2"/>
<feature type="transmembrane region" description="Helical" evidence="1">
    <location>
        <begin position="7"/>
        <end position="30"/>
    </location>
</feature>
<comment type="caution">
    <text evidence="3">The sequence shown here is derived from an EMBL/GenBank/DDBJ whole genome shotgun (WGS) entry which is preliminary data.</text>
</comment>
<name>A0A8G2FBH2_9BACT</name>
<dbReference type="Proteomes" id="UP001568358">
    <property type="component" value="Unassembled WGS sequence"/>
</dbReference>
<feature type="transmembrane region" description="Helical" evidence="1">
    <location>
        <begin position="68"/>
        <end position="86"/>
    </location>
</feature>
<keyword evidence="1" id="KW-1133">Transmembrane helix</keyword>
<keyword evidence="5" id="KW-1185">Reference proteome</keyword>
<reference evidence="3 4" key="1">
    <citation type="submission" date="2016-11" db="EMBL/GenBank/DDBJ databases">
        <authorList>
            <person name="Varghese N."/>
            <person name="Submissions S."/>
        </authorList>
    </citation>
    <scope>NUCLEOTIDE SEQUENCE [LARGE SCALE GENOMIC DNA]</scope>
    <source>
        <strain evidence="3 4">DSM 17919</strain>
    </source>
</reference>
<dbReference type="RefSeq" id="WP_020000126.1">
    <property type="nucleotide sequence ID" value="NZ_CP192219.1"/>
</dbReference>
<evidence type="ECO:0000313" key="2">
    <source>
        <dbReference type="EMBL" id="MEZ6854260.1"/>
    </source>
</evidence>
<gene>
    <name evidence="2" type="ORF">AB2Z07_12095</name>
    <name evidence="3" type="ORF">SAMN05660830_02060</name>
</gene>
<evidence type="ECO:0000256" key="1">
    <source>
        <dbReference type="SAM" id="Phobius"/>
    </source>
</evidence>
<keyword evidence="1" id="KW-0812">Transmembrane</keyword>
<evidence type="ECO:0000313" key="3">
    <source>
        <dbReference type="EMBL" id="SHJ28193.1"/>
    </source>
</evidence>
<protein>
    <submittedName>
        <fullName evidence="2">AzlD domain-containing protein</fullName>
    </submittedName>
    <submittedName>
        <fullName evidence="3">Branched-chain amino acid transport protein</fullName>
    </submittedName>
</protein>
<accession>A0A8G2FBH2</accession>
<evidence type="ECO:0000313" key="4">
    <source>
        <dbReference type="Proteomes" id="UP000184001"/>
    </source>
</evidence>
<evidence type="ECO:0000313" key="5">
    <source>
        <dbReference type="Proteomes" id="UP001568358"/>
    </source>
</evidence>
<dbReference type="Pfam" id="PF05437">
    <property type="entry name" value="AzlD"/>
    <property type="match status" value="1"/>
</dbReference>
<dbReference type="InterPro" id="IPR008407">
    <property type="entry name" value="Brnchd-chn_aa_trnsp_AzlD"/>
</dbReference>
<dbReference type="EMBL" id="FQZR01000004">
    <property type="protein sequence ID" value="SHJ28193.1"/>
    <property type="molecule type" value="Genomic_DNA"/>
</dbReference>
<sequence>MQYSQETILVTIVGMMVVTYLPRLLPIALLSNKQFPAVVTQWLSYVPAAILSALLAPSLFIHNNNFSLSFDNMYLWSAIPVLIVAIRTKSFFGTIVTGMVVIAGWRYLLAM</sequence>
<dbReference type="EMBL" id="JBFSOO010000009">
    <property type="protein sequence ID" value="MEZ6854260.1"/>
    <property type="molecule type" value="Genomic_DNA"/>
</dbReference>
<feature type="transmembrane region" description="Helical" evidence="1">
    <location>
        <begin position="42"/>
        <end position="61"/>
    </location>
</feature>
<feature type="transmembrane region" description="Helical" evidence="1">
    <location>
        <begin position="92"/>
        <end position="109"/>
    </location>
</feature>
<reference evidence="2 5" key="2">
    <citation type="submission" date="2024-07" db="EMBL/GenBank/DDBJ databases">
        <title>Active virus-host system and metabolic interactions in a Lokiarchaeon culture.</title>
        <authorList>
            <person name="Ponce Toledo R.I."/>
            <person name="Rodrigues Oliveira T."/>
            <person name="Schleper C."/>
        </authorList>
    </citation>
    <scope>NUCLEOTIDE SEQUENCE [LARGE SCALE GENOMIC DNA]</scope>
    <source>
        <strain evidence="2 5">B35</strain>
    </source>
</reference>
<proteinExistence type="predicted"/>
<keyword evidence="1" id="KW-0472">Membrane</keyword>
<dbReference type="Proteomes" id="UP000184001">
    <property type="component" value="Unassembled WGS sequence"/>
</dbReference>